<comment type="similarity">
    <text evidence="1">Belongs to the polysaccharide synthase family.</text>
</comment>
<reference evidence="3" key="1">
    <citation type="submission" date="2019-08" db="EMBL/GenBank/DDBJ databases">
        <authorList>
            <person name="Kucharzyk K."/>
            <person name="Murdoch R.W."/>
            <person name="Higgins S."/>
            <person name="Loffler F."/>
        </authorList>
    </citation>
    <scope>NUCLEOTIDE SEQUENCE</scope>
</reference>
<organism evidence="3">
    <name type="scientific">bioreactor metagenome</name>
    <dbReference type="NCBI Taxonomy" id="1076179"/>
    <lineage>
        <taxon>unclassified sequences</taxon>
        <taxon>metagenomes</taxon>
        <taxon>ecological metagenomes</taxon>
    </lineage>
</organism>
<accession>A0A645G5G0</accession>
<dbReference type="GO" id="GO:0016829">
    <property type="term" value="F:lyase activity"/>
    <property type="evidence" value="ECO:0007669"/>
    <property type="project" value="UniProtKB-KW"/>
</dbReference>
<protein>
    <submittedName>
        <fullName evidence="3">UDP-N-acetyl-alpha-D-glucosamine C6 dehydratase</fullName>
        <ecNumber evidence="3">4.2.1.135</ecNumber>
    </submittedName>
</protein>
<dbReference type="InterPro" id="IPR051203">
    <property type="entry name" value="Polysaccharide_Synthase-Rel"/>
</dbReference>
<keyword evidence="3" id="KW-0456">Lyase</keyword>
<sequence length="149" mass="16935">MTVTHPEINRFFMTIPEAAQLVIQAGAMARGGEIFVLDMGKPVKIADLARDLITLSGLKPDVDIKIEYVGLRPGEKLYEELLMDEVALTSTEHKKIFVEKPKDCDLDFVEKSISEFRNLEGKSDKDIIELLQKKVPTYKRSNLNSELRR</sequence>
<dbReference type="InterPro" id="IPR003869">
    <property type="entry name" value="Polysac_CapD-like"/>
</dbReference>
<proteinExistence type="inferred from homology"/>
<dbReference type="EMBL" id="VSSQ01070252">
    <property type="protein sequence ID" value="MPN22098.1"/>
    <property type="molecule type" value="Genomic_DNA"/>
</dbReference>
<dbReference type="InterPro" id="IPR036291">
    <property type="entry name" value="NAD(P)-bd_dom_sf"/>
</dbReference>
<dbReference type="PANTHER" id="PTHR43318:SF1">
    <property type="entry name" value="POLYSACCHARIDE BIOSYNTHESIS PROTEIN EPSC-RELATED"/>
    <property type="match status" value="1"/>
</dbReference>
<comment type="caution">
    <text evidence="3">The sequence shown here is derived from an EMBL/GenBank/DDBJ whole genome shotgun (WGS) entry which is preliminary data.</text>
</comment>
<dbReference type="Gene3D" id="3.40.50.720">
    <property type="entry name" value="NAD(P)-binding Rossmann-like Domain"/>
    <property type="match status" value="1"/>
</dbReference>
<feature type="domain" description="Polysaccharide biosynthesis protein CapD-like" evidence="2">
    <location>
        <begin position="1"/>
        <end position="100"/>
    </location>
</feature>
<dbReference type="SUPFAM" id="SSF51735">
    <property type="entry name" value="NAD(P)-binding Rossmann-fold domains"/>
    <property type="match status" value="1"/>
</dbReference>
<dbReference type="EC" id="4.2.1.135" evidence="3"/>
<gene>
    <name evidence="3" type="primary">pglF_20</name>
    <name evidence="3" type="ORF">SDC9_169481</name>
</gene>
<name>A0A645G5G0_9ZZZZ</name>
<dbReference type="PANTHER" id="PTHR43318">
    <property type="entry name" value="UDP-N-ACETYLGLUCOSAMINE 4,6-DEHYDRATASE"/>
    <property type="match status" value="1"/>
</dbReference>
<evidence type="ECO:0000256" key="1">
    <source>
        <dbReference type="ARBA" id="ARBA00007430"/>
    </source>
</evidence>
<evidence type="ECO:0000313" key="3">
    <source>
        <dbReference type="EMBL" id="MPN22098.1"/>
    </source>
</evidence>
<dbReference type="Pfam" id="PF02719">
    <property type="entry name" value="Polysacc_synt_2"/>
    <property type="match status" value="1"/>
</dbReference>
<evidence type="ECO:0000259" key="2">
    <source>
        <dbReference type="Pfam" id="PF02719"/>
    </source>
</evidence>
<dbReference type="AlphaFoldDB" id="A0A645G5G0"/>